<dbReference type="AlphaFoldDB" id="A0AAW1KZR4"/>
<dbReference type="SUPFAM" id="SSF55021">
    <property type="entry name" value="ACT-like"/>
    <property type="match status" value="1"/>
</dbReference>
<keyword evidence="5" id="KW-0539">Nucleus</keyword>
<evidence type="ECO:0000313" key="7">
    <source>
        <dbReference type="EMBL" id="KAK9725996.1"/>
    </source>
</evidence>
<evidence type="ECO:0000256" key="2">
    <source>
        <dbReference type="ARBA" id="ARBA00023015"/>
    </source>
</evidence>
<evidence type="ECO:0000256" key="4">
    <source>
        <dbReference type="ARBA" id="ARBA00023163"/>
    </source>
</evidence>
<name>A0AAW1KZR4_SAPOF</name>
<proteinExistence type="predicted"/>
<accession>A0AAW1KZR4</accession>
<dbReference type="SMART" id="SM00353">
    <property type="entry name" value="HLH"/>
    <property type="match status" value="1"/>
</dbReference>
<dbReference type="PROSITE" id="PS50888">
    <property type="entry name" value="BHLH"/>
    <property type="match status" value="1"/>
</dbReference>
<keyword evidence="3" id="KW-0238">DNA-binding</keyword>
<reference evidence="7" key="1">
    <citation type="submission" date="2024-03" db="EMBL/GenBank/DDBJ databases">
        <title>WGS assembly of Saponaria officinalis var. Norfolk2.</title>
        <authorList>
            <person name="Jenkins J."/>
            <person name="Shu S."/>
            <person name="Grimwood J."/>
            <person name="Barry K."/>
            <person name="Goodstein D."/>
            <person name="Schmutz J."/>
            <person name="Leebens-Mack J."/>
            <person name="Osbourn A."/>
        </authorList>
    </citation>
    <scope>NUCLEOTIDE SEQUENCE [LARGE SCALE GENOMIC DNA]</scope>
    <source>
        <strain evidence="7">JIC</strain>
    </source>
</reference>
<sequence length="281" mass="30996">MQHYLDNSDNININNNNSSEMELYRYLTAAEGDGGVGHGGAWPPTAALSYNYGGGGGGGGNSNNNNNNINSGYYPGAVAMGLLNEDETAEAKAVAASRIHHKEAEKRRRERINSHLDRLRSLLPCTSKTDKATLLSKVVQRVLELKRQTSEINELHTLMIPSENDEFNVYLHNNLLDNNNNNNDDNNNDKIILKASLCCEDRPDLFSDLNGILNSLNLKTVRAEISTLGGRVQSVLVVSADNARHGDECAVFLRDALKGIVNRSGSEERLKRRRRAFDSDC</sequence>
<dbReference type="EMBL" id="JBDFQZ010000005">
    <property type="protein sequence ID" value="KAK9725996.1"/>
    <property type="molecule type" value="Genomic_DNA"/>
</dbReference>
<evidence type="ECO:0000256" key="1">
    <source>
        <dbReference type="ARBA" id="ARBA00004123"/>
    </source>
</evidence>
<keyword evidence="4" id="KW-0804">Transcription</keyword>
<dbReference type="PANTHER" id="PTHR45844">
    <property type="entry name" value="TRANSCRIPTION FACTOR BHLH30"/>
    <property type="match status" value="1"/>
</dbReference>
<evidence type="ECO:0000256" key="3">
    <source>
        <dbReference type="ARBA" id="ARBA00023125"/>
    </source>
</evidence>
<dbReference type="InterPro" id="IPR045847">
    <property type="entry name" value="AIG1-like"/>
</dbReference>
<comment type="caution">
    <text evidence="7">The sequence shown here is derived from an EMBL/GenBank/DDBJ whole genome shotgun (WGS) entry which is preliminary data.</text>
</comment>
<dbReference type="GO" id="GO:0005634">
    <property type="term" value="C:nucleus"/>
    <property type="evidence" value="ECO:0007669"/>
    <property type="project" value="UniProtKB-SubCell"/>
</dbReference>
<dbReference type="SUPFAM" id="SSF47459">
    <property type="entry name" value="HLH, helix-loop-helix DNA-binding domain"/>
    <property type="match status" value="1"/>
</dbReference>
<dbReference type="PANTHER" id="PTHR45844:SF19">
    <property type="entry name" value="TRANSCRIPTION FACTOR BHLH106-RELATED"/>
    <property type="match status" value="1"/>
</dbReference>
<dbReference type="GO" id="GO:0003700">
    <property type="term" value="F:DNA-binding transcription factor activity"/>
    <property type="evidence" value="ECO:0007669"/>
    <property type="project" value="InterPro"/>
</dbReference>
<evidence type="ECO:0000256" key="5">
    <source>
        <dbReference type="ARBA" id="ARBA00023242"/>
    </source>
</evidence>
<dbReference type="GO" id="GO:0046983">
    <property type="term" value="F:protein dimerization activity"/>
    <property type="evidence" value="ECO:0007669"/>
    <property type="project" value="InterPro"/>
</dbReference>
<gene>
    <name evidence="7" type="ORF">RND81_05G183000</name>
</gene>
<organism evidence="7 8">
    <name type="scientific">Saponaria officinalis</name>
    <name type="common">Common soapwort</name>
    <name type="synonym">Lychnis saponaria</name>
    <dbReference type="NCBI Taxonomy" id="3572"/>
    <lineage>
        <taxon>Eukaryota</taxon>
        <taxon>Viridiplantae</taxon>
        <taxon>Streptophyta</taxon>
        <taxon>Embryophyta</taxon>
        <taxon>Tracheophyta</taxon>
        <taxon>Spermatophyta</taxon>
        <taxon>Magnoliopsida</taxon>
        <taxon>eudicotyledons</taxon>
        <taxon>Gunneridae</taxon>
        <taxon>Pentapetalae</taxon>
        <taxon>Caryophyllales</taxon>
        <taxon>Caryophyllaceae</taxon>
        <taxon>Caryophylleae</taxon>
        <taxon>Saponaria</taxon>
    </lineage>
</organism>
<keyword evidence="8" id="KW-1185">Reference proteome</keyword>
<dbReference type="InterPro" id="IPR011598">
    <property type="entry name" value="bHLH_dom"/>
</dbReference>
<evidence type="ECO:0000313" key="8">
    <source>
        <dbReference type="Proteomes" id="UP001443914"/>
    </source>
</evidence>
<keyword evidence="2" id="KW-0805">Transcription regulation</keyword>
<feature type="domain" description="BHLH" evidence="6">
    <location>
        <begin position="96"/>
        <end position="145"/>
    </location>
</feature>
<comment type="subcellular location">
    <subcellularLocation>
        <location evidence="1">Nucleus</location>
    </subcellularLocation>
</comment>
<dbReference type="Pfam" id="PF00010">
    <property type="entry name" value="HLH"/>
    <property type="match status" value="1"/>
</dbReference>
<dbReference type="CDD" id="cd11455">
    <property type="entry name" value="bHLH_AtAIG1_like"/>
    <property type="match status" value="1"/>
</dbReference>
<evidence type="ECO:0000259" key="6">
    <source>
        <dbReference type="PROSITE" id="PS50888"/>
    </source>
</evidence>
<dbReference type="InterPro" id="IPR045865">
    <property type="entry name" value="ACT-like_dom_sf"/>
</dbReference>
<dbReference type="InterPro" id="IPR036638">
    <property type="entry name" value="HLH_DNA-bd_sf"/>
</dbReference>
<dbReference type="Proteomes" id="UP001443914">
    <property type="component" value="Unassembled WGS sequence"/>
</dbReference>
<dbReference type="GO" id="GO:0003677">
    <property type="term" value="F:DNA binding"/>
    <property type="evidence" value="ECO:0007669"/>
    <property type="project" value="UniProtKB-KW"/>
</dbReference>
<dbReference type="Gene3D" id="4.10.280.10">
    <property type="entry name" value="Helix-loop-helix DNA-binding domain"/>
    <property type="match status" value="1"/>
</dbReference>
<protein>
    <recommendedName>
        <fullName evidence="6">BHLH domain-containing protein</fullName>
    </recommendedName>
</protein>